<feature type="domain" description="Mutator-like transposase" evidence="1">
    <location>
        <begin position="112"/>
        <end position="287"/>
    </location>
</feature>
<dbReference type="EMBL" id="VSWD01000001">
    <property type="protein sequence ID" value="KAK3108941.1"/>
    <property type="molecule type" value="Genomic_DNA"/>
</dbReference>
<dbReference type="InterPro" id="IPR049012">
    <property type="entry name" value="Mutator_transp_dom"/>
</dbReference>
<sequence length="287" mass="32085">MACKKKASRVFGKSSGIRRCQRKIRHSGRRKYALLTSRRKLVIHIKRKQSHTPLMTTNTIQKIIYKSSLDISDERQRLKLKIRRVVSSKTQPQGYRFMNLDCLQSHISDITLHACTCPQAIQLASQGMSPLNIESELQNMGLASILGVVCQGCRKQFKLVNSPTLPESKRYDINVRAVWGSVSTGNGPSHLNELLGTMNSPGLSSTSFTSIEEEIGKWWANTLKDSMLKAGVEERRLAIERGSFHQEIPAITVITDGGWSKRTHKHSYNALGGVAIIIGKETGKLLF</sequence>
<organism evidence="2 3">
    <name type="scientific">Pinctada imbricata</name>
    <name type="common">Atlantic pearl-oyster</name>
    <name type="synonym">Pinctada martensii</name>
    <dbReference type="NCBI Taxonomy" id="66713"/>
    <lineage>
        <taxon>Eukaryota</taxon>
        <taxon>Metazoa</taxon>
        <taxon>Spiralia</taxon>
        <taxon>Lophotrochozoa</taxon>
        <taxon>Mollusca</taxon>
        <taxon>Bivalvia</taxon>
        <taxon>Autobranchia</taxon>
        <taxon>Pteriomorphia</taxon>
        <taxon>Pterioida</taxon>
        <taxon>Pterioidea</taxon>
        <taxon>Pteriidae</taxon>
        <taxon>Pinctada</taxon>
    </lineage>
</organism>
<comment type="caution">
    <text evidence="2">The sequence shown here is derived from an EMBL/GenBank/DDBJ whole genome shotgun (WGS) entry which is preliminary data.</text>
</comment>
<protein>
    <recommendedName>
        <fullName evidence="1">Mutator-like transposase domain-containing protein</fullName>
    </recommendedName>
</protein>
<accession>A0AA89CE42</accession>
<gene>
    <name evidence="2" type="ORF">FSP39_019316</name>
</gene>
<name>A0AA89CE42_PINIB</name>
<reference evidence="2" key="1">
    <citation type="submission" date="2019-08" db="EMBL/GenBank/DDBJ databases">
        <title>The improved chromosome-level genome for the pearl oyster Pinctada fucata martensii using PacBio sequencing and Hi-C.</title>
        <authorList>
            <person name="Zheng Z."/>
        </authorList>
    </citation>
    <scope>NUCLEOTIDE SEQUENCE</scope>
    <source>
        <strain evidence="2">ZZ-2019</strain>
        <tissue evidence="2">Adductor muscle</tissue>
    </source>
</reference>
<dbReference type="AlphaFoldDB" id="A0AA89CE42"/>
<dbReference type="Pfam" id="PF20700">
    <property type="entry name" value="Mutator"/>
    <property type="match status" value="1"/>
</dbReference>
<keyword evidence="3" id="KW-1185">Reference proteome</keyword>
<evidence type="ECO:0000313" key="3">
    <source>
        <dbReference type="Proteomes" id="UP001186944"/>
    </source>
</evidence>
<dbReference type="Proteomes" id="UP001186944">
    <property type="component" value="Unassembled WGS sequence"/>
</dbReference>
<evidence type="ECO:0000259" key="1">
    <source>
        <dbReference type="Pfam" id="PF20700"/>
    </source>
</evidence>
<evidence type="ECO:0000313" key="2">
    <source>
        <dbReference type="EMBL" id="KAK3108941.1"/>
    </source>
</evidence>
<proteinExistence type="predicted"/>